<keyword evidence="3" id="KW-1133">Transmembrane helix</keyword>
<organism evidence="4 5">
    <name type="scientific">Crepidotus variabilis</name>
    <dbReference type="NCBI Taxonomy" id="179855"/>
    <lineage>
        <taxon>Eukaryota</taxon>
        <taxon>Fungi</taxon>
        <taxon>Dikarya</taxon>
        <taxon>Basidiomycota</taxon>
        <taxon>Agaricomycotina</taxon>
        <taxon>Agaricomycetes</taxon>
        <taxon>Agaricomycetidae</taxon>
        <taxon>Agaricales</taxon>
        <taxon>Agaricineae</taxon>
        <taxon>Crepidotaceae</taxon>
        <taxon>Crepidotus</taxon>
    </lineage>
</organism>
<gene>
    <name evidence="4" type="ORF">CPB83DRAFT_900932</name>
</gene>
<keyword evidence="5" id="KW-1185">Reference proteome</keyword>
<name>A0A9P6E059_9AGAR</name>
<evidence type="ECO:0000256" key="2">
    <source>
        <dbReference type="SAM" id="MobiDB-lite"/>
    </source>
</evidence>
<accession>A0A9P6E059</accession>
<dbReference type="EMBL" id="MU158196">
    <property type="protein sequence ID" value="KAF9521256.1"/>
    <property type="molecule type" value="Genomic_DNA"/>
</dbReference>
<keyword evidence="1" id="KW-0175">Coiled coil</keyword>
<reference evidence="4" key="1">
    <citation type="submission" date="2020-11" db="EMBL/GenBank/DDBJ databases">
        <authorList>
            <consortium name="DOE Joint Genome Institute"/>
            <person name="Ahrendt S."/>
            <person name="Riley R."/>
            <person name="Andreopoulos W."/>
            <person name="Labutti K."/>
            <person name="Pangilinan J."/>
            <person name="Ruiz-Duenas F.J."/>
            <person name="Barrasa J.M."/>
            <person name="Sanchez-Garcia M."/>
            <person name="Camarero S."/>
            <person name="Miyauchi S."/>
            <person name="Serrano A."/>
            <person name="Linde D."/>
            <person name="Babiker R."/>
            <person name="Drula E."/>
            <person name="Ayuso-Fernandez I."/>
            <person name="Pacheco R."/>
            <person name="Padilla G."/>
            <person name="Ferreira P."/>
            <person name="Barriuso J."/>
            <person name="Kellner H."/>
            <person name="Castanera R."/>
            <person name="Alfaro M."/>
            <person name="Ramirez L."/>
            <person name="Pisabarro A.G."/>
            <person name="Kuo A."/>
            <person name="Tritt A."/>
            <person name="Lipzen A."/>
            <person name="He G."/>
            <person name="Yan M."/>
            <person name="Ng V."/>
            <person name="Cullen D."/>
            <person name="Martin F."/>
            <person name="Rosso M.-N."/>
            <person name="Henrissat B."/>
            <person name="Hibbett D."/>
            <person name="Martinez A.T."/>
            <person name="Grigoriev I.V."/>
        </authorList>
    </citation>
    <scope>NUCLEOTIDE SEQUENCE</scope>
    <source>
        <strain evidence="4">CBS 506.95</strain>
    </source>
</reference>
<feature type="region of interest" description="Disordered" evidence="2">
    <location>
        <begin position="212"/>
        <end position="233"/>
    </location>
</feature>
<comment type="caution">
    <text evidence="4">The sequence shown here is derived from an EMBL/GenBank/DDBJ whole genome shotgun (WGS) entry which is preliminary data.</text>
</comment>
<evidence type="ECO:0000256" key="1">
    <source>
        <dbReference type="SAM" id="Coils"/>
    </source>
</evidence>
<dbReference type="Proteomes" id="UP000807306">
    <property type="component" value="Unassembled WGS sequence"/>
</dbReference>
<sequence length="379" mass="43585">MDADEIYALEGRVSALHDELESVTQRLESYVREKERKIIEVEEDVILLRTEVARVDTEIEKGYAKALNVAHGVEQCLKTFKDEAKQTWDGLADDIHGLTAKLAKDQTQFHTLHVRTTNNTECMKLLNDLQGQTNRKLDEIRSWTTDIDAIVKEQQEIREWIFSQQMSTPTPSQYRHKRALAEEMGPTHTASSLLDIAGPDWLDFQREPMVSIPGHPTEPETTKRSPKKQYITTTSCQPEGRTRLYTAFRALSDYTAPFVQNSSYVFATWQTPIEALYSRWKSPAVGLAGLGCRSYVRQLQARFLEMKRKYRIRELIGFFVRPSQTGFALSNLRLLFMIVATILCALTALGLWTSKSRDQAEHWVPEYWSDGDRFPIDFV</sequence>
<evidence type="ECO:0000313" key="5">
    <source>
        <dbReference type="Proteomes" id="UP000807306"/>
    </source>
</evidence>
<evidence type="ECO:0000313" key="4">
    <source>
        <dbReference type="EMBL" id="KAF9521256.1"/>
    </source>
</evidence>
<dbReference type="AlphaFoldDB" id="A0A9P6E059"/>
<proteinExistence type="predicted"/>
<keyword evidence="3" id="KW-0812">Transmembrane</keyword>
<evidence type="ECO:0000256" key="3">
    <source>
        <dbReference type="SAM" id="Phobius"/>
    </source>
</evidence>
<protein>
    <submittedName>
        <fullName evidence="4">Uncharacterized protein</fullName>
    </submittedName>
</protein>
<feature type="transmembrane region" description="Helical" evidence="3">
    <location>
        <begin position="332"/>
        <end position="352"/>
    </location>
</feature>
<keyword evidence="3" id="KW-0472">Membrane</keyword>
<feature type="coiled-coil region" evidence="1">
    <location>
        <begin position="13"/>
        <end position="51"/>
    </location>
</feature>